<protein>
    <submittedName>
        <fullName evidence="2">SFRICE_025073</fullName>
    </submittedName>
</protein>
<evidence type="ECO:0000256" key="1">
    <source>
        <dbReference type="SAM" id="MobiDB-lite"/>
    </source>
</evidence>
<dbReference type="EMBL" id="ODYU01009297">
    <property type="protein sequence ID" value="SOQ53619.1"/>
    <property type="molecule type" value="Genomic_DNA"/>
</dbReference>
<sequence>MSTGGDDCLPSARSLELYPEYGNRLTPYYMGLITQMVKMWESHASARMGRLDRSDTTASQKTDTTGCRNGLHDNEWIKATTNGLQQRKTYGRGDTPVNEQTCHLMVSNRRRPWTLETPETLQVRCRPFVIRNLRVVGELGIEKGDNWTFGNLTHTTQALFHVISIKEEVHSHDESTDEAVA</sequence>
<evidence type="ECO:0000313" key="2">
    <source>
        <dbReference type="EMBL" id="SOQ53619.1"/>
    </source>
</evidence>
<organism evidence="2">
    <name type="scientific">Spodoptera frugiperda</name>
    <name type="common">Fall armyworm</name>
    <dbReference type="NCBI Taxonomy" id="7108"/>
    <lineage>
        <taxon>Eukaryota</taxon>
        <taxon>Metazoa</taxon>
        <taxon>Ecdysozoa</taxon>
        <taxon>Arthropoda</taxon>
        <taxon>Hexapoda</taxon>
        <taxon>Insecta</taxon>
        <taxon>Pterygota</taxon>
        <taxon>Neoptera</taxon>
        <taxon>Endopterygota</taxon>
        <taxon>Lepidoptera</taxon>
        <taxon>Glossata</taxon>
        <taxon>Ditrysia</taxon>
        <taxon>Noctuoidea</taxon>
        <taxon>Noctuidae</taxon>
        <taxon>Amphipyrinae</taxon>
        <taxon>Spodoptera</taxon>
    </lineage>
</organism>
<feature type="compositionally biased region" description="Polar residues" evidence="1">
    <location>
        <begin position="56"/>
        <end position="67"/>
    </location>
</feature>
<reference evidence="2" key="1">
    <citation type="submission" date="2016-07" db="EMBL/GenBank/DDBJ databases">
        <authorList>
            <person name="Bretaudeau A."/>
        </authorList>
    </citation>
    <scope>NUCLEOTIDE SEQUENCE</scope>
    <source>
        <strain evidence="2">Rice</strain>
        <tissue evidence="2">Whole body</tissue>
    </source>
</reference>
<gene>
    <name evidence="2" type="ORF">SFRICE_025073</name>
</gene>
<dbReference type="AlphaFoldDB" id="A0A2H1WKN4"/>
<name>A0A2H1WKN4_SPOFR</name>
<accession>A0A2H1WKN4</accession>
<proteinExistence type="predicted"/>
<feature type="region of interest" description="Disordered" evidence="1">
    <location>
        <begin position="50"/>
        <end position="70"/>
    </location>
</feature>